<evidence type="ECO:0000313" key="2">
    <source>
        <dbReference type="Proteomes" id="UP000194641"/>
    </source>
</evidence>
<gene>
    <name evidence="1" type="ORF">HK17_01350</name>
</gene>
<reference evidence="2" key="1">
    <citation type="submission" date="2014-06" db="EMBL/GenBank/DDBJ databases">
        <authorList>
            <person name="Winans N.J."/>
            <person name="Newell P.D."/>
            <person name="Douglas A.E."/>
        </authorList>
    </citation>
    <scope>NUCLEOTIDE SEQUENCE [LARGE SCALE GENOMIC DNA]</scope>
</reference>
<sequence length="309" mass="32210">MRRVNALLLLGPLFLAGCGGKAEAPSARDDAQWEQAMTAGQDSFDLGRYSVAITQYRKASELALMRDDGAATAEAGYNLAVAQLAADQPTDAVATIQTARQAAMLRGQNGQAAFDLVEAAADYRLKQLPQSVHLASQAMKADDSAVAARAALILGLAADEAGEASALQQANAYLQGIKPPLSRSVEADKAEISARTLMASNPAEAAQLAEKAANLRRDDAAYRDMSRALALAATATERAGDHQKATALWARAAQSAAMQANKAASTDTTTVAHGAFFKGGTRTAESDAEQWARLAGGVSLHPFADPAKK</sequence>
<protein>
    <recommendedName>
        <fullName evidence="3">Lipoprotein</fullName>
    </recommendedName>
</protein>
<dbReference type="InterPro" id="IPR011990">
    <property type="entry name" value="TPR-like_helical_dom_sf"/>
</dbReference>
<comment type="caution">
    <text evidence="1">The sequence shown here is derived from an EMBL/GenBank/DDBJ whole genome shotgun (WGS) entry which is preliminary data.</text>
</comment>
<dbReference type="SUPFAM" id="SSF48452">
    <property type="entry name" value="TPR-like"/>
    <property type="match status" value="1"/>
</dbReference>
<evidence type="ECO:0008006" key="3">
    <source>
        <dbReference type="Google" id="ProtNLM"/>
    </source>
</evidence>
<dbReference type="Proteomes" id="UP000194641">
    <property type="component" value="Unassembled WGS sequence"/>
</dbReference>
<dbReference type="AlphaFoldDB" id="A0A252AX05"/>
<organism evidence="1 2">
    <name type="scientific">Acetobacter indonesiensis</name>
    <dbReference type="NCBI Taxonomy" id="104101"/>
    <lineage>
        <taxon>Bacteria</taxon>
        <taxon>Pseudomonadati</taxon>
        <taxon>Pseudomonadota</taxon>
        <taxon>Alphaproteobacteria</taxon>
        <taxon>Acetobacterales</taxon>
        <taxon>Acetobacteraceae</taxon>
        <taxon>Acetobacter</taxon>
    </lineage>
</organism>
<dbReference type="EMBL" id="JOPA01000010">
    <property type="protein sequence ID" value="OUI95275.1"/>
    <property type="molecule type" value="Genomic_DNA"/>
</dbReference>
<proteinExistence type="predicted"/>
<dbReference type="PROSITE" id="PS51257">
    <property type="entry name" value="PROKAR_LIPOPROTEIN"/>
    <property type="match status" value="1"/>
</dbReference>
<dbReference type="RefSeq" id="WP_086658968.1">
    <property type="nucleotide sequence ID" value="NZ_JBJJWX010000008.1"/>
</dbReference>
<name>A0A252AX05_9PROT</name>
<evidence type="ECO:0000313" key="1">
    <source>
        <dbReference type="EMBL" id="OUI95275.1"/>
    </source>
</evidence>
<dbReference type="Gene3D" id="1.25.40.10">
    <property type="entry name" value="Tetratricopeptide repeat domain"/>
    <property type="match status" value="1"/>
</dbReference>
<accession>A0A252AX05</accession>